<dbReference type="AlphaFoldDB" id="A0A455SHL0"/>
<evidence type="ECO:0000256" key="2">
    <source>
        <dbReference type="ARBA" id="ARBA00023315"/>
    </source>
</evidence>
<evidence type="ECO:0000256" key="1">
    <source>
        <dbReference type="ARBA" id="ARBA00022679"/>
    </source>
</evidence>
<dbReference type="SUPFAM" id="SSF55729">
    <property type="entry name" value="Acyl-CoA N-acyltransferases (Nat)"/>
    <property type="match status" value="1"/>
</dbReference>
<dbReference type="Gene3D" id="3.40.630.30">
    <property type="match status" value="1"/>
</dbReference>
<dbReference type="EMBL" id="AP019376">
    <property type="protein sequence ID" value="BBH87963.1"/>
    <property type="molecule type" value="Genomic_DNA"/>
</dbReference>
<sequence length="166" mass="18688">MKQMQGRCATVADAAAIAEIYNQGIDDRVGTFETEHRTETIVQTWFDGVHPIVVVEQEGEIIAFASTSSYRPRACYAGIAEFSVYVRREWRGKGAGRLAMTTLIEACERAGFWKLLSRVFVENMASRGLLRSLGFREVGIYEKHGKLDGIWRDVVIVERLLSSNLL</sequence>
<gene>
    <name evidence="4" type="ORF">KTC_27140</name>
</gene>
<dbReference type="PANTHER" id="PTHR43072">
    <property type="entry name" value="N-ACETYLTRANSFERASE"/>
    <property type="match status" value="1"/>
</dbReference>
<dbReference type="NCBIfam" id="NF040503">
    <property type="entry name" value="resist_ArsN1a"/>
    <property type="match status" value="1"/>
</dbReference>
<reference evidence="4" key="1">
    <citation type="submission" date="2018-12" db="EMBL/GenBank/DDBJ databases">
        <title>Novel natural products biosynthetic potential of the class Ktedonobacteria.</title>
        <authorList>
            <person name="Zheng Y."/>
            <person name="Saitou A."/>
            <person name="Wang C.M."/>
            <person name="Toyoda A."/>
            <person name="Minakuchi Y."/>
            <person name="Sekiguchi Y."/>
            <person name="Ueda K."/>
            <person name="Takano H."/>
            <person name="Sakai Y."/>
            <person name="Yokota A."/>
            <person name="Yabe S."/>
        </authorList>
    </citation>
    <scope>NUCLEOTIDE SEQUENCE</scope>
    <source>
        <strain evidence="4">COM3</strain>
    </source>
</reference>
<name>A0A455SHL0_9CHLR</name>
<dbReference type="CDD" id="cd04301">
    <property type="entry name" value="NAT_SF"/>
    <property type="match status" value="1"/>
</dbReference>
<dbReference type="GO" id="GO:0016747">
    <property type="term" value="F:acyltransferase activity, transferring groups other than amino-acyl groups"/>
    <property type="evidence" value="ECO:0007669"/>
    <property type="project" value="InterPro"/>
</dbReference>
<dbReference type="PANTHER" id="PTHR43072:SF23">
    <property type="entry name" value="UPF0039 PROTEIN C11D3.02C"/>
    <property type="match status" value="1"/>
</dbReference>
<keyword evidence="1 4" id="KW-0808">Transferase</keyword>
<feature type="domain" description="N-acetyltransferase" evidence="3">
    <location>
        <begin position="4"/>
        <end position="153"/>
    </location>
</feature>
<proteinExistence type="predicted"/>
<organism evidence="4">
    <name type="scientific">Thermosporothrix sp. COM3</name>
    <dbReference type="NCBI Taxonomy" id="2490863"/>
    <lineage>
        <taxon>Bacteria</taxon>
        <taxon>Bacillati</taxon>
        <taxon>Chloroflexota</taxon>
        <taxon>Ktedonobacteria</taxon>
        <taxon>Ktedonobacterales</taxon>
        <taxon>Thermosporotrichaceae</taxon>
        <taxon>Thermosporothrix</taxon>
    </lineage>
</organism>
<accession>A0A455SHL0</accession>
<evidence type="ECO:0000313" key="4">
    <source>
        <dbReference type="EMBL" id="BBH87963.1"/>
    </source>
</evidence>
<dbReference type="Pfam" id="PF00583">
    <property type="entry name" value="Acetyltransf_1"/>
    <property type="match status" value="1"/>
</dbReference>
<protein>
    <submittedName>
        <fullName evidence="4">N-acetyltransferase</fullName>
    </submittedName>
</protein>
<dbReference type="InterPro" id="IPR000182">
    <property type="entry name" value="GNAT_dom"/>
</dbReference>
<dbReference type="PROSITE" id="PS51186">
    <property type="entry name" value="GNAT"/>
    <property type="match status" value="1"/>
</dbReference>
<dbReference type="InterPro" id="IPR016181">
    <property type="entry name" value="Acyl_CoA_acyltransferase"/>
</dbReference>
<keyword evidence="2" id="KW-0012">Acyltransferase</keyword>
<evidence type="ECO:0000259" key="3">
    <source>
        <dbReference type="PROSITE" id="PS51186"/>
    </source>
</evidence>